<protein>
    <recommendedName>
        <fullName evidence="3">SIR2-like domain-containing protein</fullName>
    </recommendedName>
</protein>
<evidence type="ECO:0000313" key="2">
    <source>
        <dbReference type="Proteomes" id="UP000675409"/>
    </source>
</evidence>
<name>A0ABS1LJG5_9MICO</name>
<gene>
    <name evidence="1" type="ORF">HGK34_08925</name>
</gene>
<dbReference type="Proteomes" id="UP000675409">
    <property type="component" value="Unassembled WGS sequence"/>
</dbReference>
<organism evidence="1 2">
    <name type="scientific">Myceligenerans indicum</name>
    <dbReference type="NCBI Taxonomy" id="2593663"/>
    <lineage>
        <taxon>Bacteria</taxon>
        <taxon>Bacillati</taxon>
        <taxon>Actinomycetota</taxon>
        <taxon>Actinomycetes</taxon>
        <taxon>Micrococcales</taxon>
        <taxon>Promicromonosporaceae</taxon>
        <taxon>Myceligenerans</taxon>
    </lineage>
</organism>
<comment type="caution">
    <text evidence="1">The sequence shown here is derived from an EMBL/GenBank/DDBJ whole genome shotgun (WGS) entry which is preliminary data.</text>
</comment>
<dbReference type="Pfam" id="PF13289">
    <property type="entry name" value="SIR2_2"/>
    <property type="match status" value="1"/>
</dbReference>
<evidence type="ECO:0008006" key="3">
    <source>
        <dbReference type="Google" id="ProtNLM"/>
    </source>
</evidence>
<accession>A0ABS1LJG5</accession>
<keyword evidence="2" id="KW-1185">Reference proteome</keyword>
<sequence>MPAPEPPRDTKVWFFGAGLSSAFGLPNTPALLKELETALRPQLSARLRAAYKFLYPDATYDHYQPDVVDFFSSLSAFVGVGQGWPGTGLKDSQTLLRELKRAIAHLLITRTKEVDGVKLRKHPYLTEAVQPGHVIVTTNWDPLVERHAELREVPLRRSRESGRFSTSGVTLLKLHGSVDWTSNRTVKRSYDHTDYASLTELQTAGRQYRVALPSLEGDVDQLVRIRAYLGDMWSRVSSRTYEPWIVTMVTGKQDELGPLQAVWRDAYAALGRADRVEIAGYSLPPDDIEVRTLIRAGVMRGRDEPALKVVDPSPPVHARFRSLITHQIESDYGGVPRA</sequence>
<dbReference type="EMBL" id="JABBYC010000011">
    <property type="protein sequence ID" value="MBL0886390.1"/>
    <property type="molecule type" value="Genomic_DNA"/>
</dbReference>
<proteinExistence type="predicted"/>
<reference evidence="1 2" key="1">
    <citation type="journal article" date="2021" name="Arch. Microbiol.">
        <title>Myceligenerans indicum sp. nov., an actinobacterium isolated from mangrove sediment of Sundarbans, India.</title>
        <authorList>
            <person name="Asha K."/>
            <person name="Bhadury P."/>
        </authorList>
    </citation>
    <scope>NUCLEOTIDE SEQUENCE [LARGE SCALE GENOMIC DNA]</scope>
    <source>
        <strain evidence="1 2">I2</strain>
    </source>
</reference>
<dbReference type="RefSeq" id="WP_201846277.1">
    <property type="nucleotide sequence ID" value="NZ_JABBYC010000011.1"/>
</dbReference>
<evidence type="ECO:0000313" key="1">
    <source>
        <dbReference type="EMBL" id="MBL0886390.1"/>
    </source>
</evidence>